<evidence type="ECO:0000256" key="1">
    <source>
        <dbReference type="SAM" id="MobiDB-lite"/>
    </source>
</evidence>
<evidence type="ECO:0000313" key="2">
    <source>
        <dbReference type="EMBL" id="ROT84779.1"/>
    </source>
</evidence>
<feature type="region of interest" description="Disordered" evidence="1">
    <location>
        <begin position="89"/>
        <end position="125"/>
    </location>
</feature>
<reference evidence="2 3" key="1">
    <citation type="submission" date="2018-04" db="EMBL/GenBank/DDBJ databases">
        <authorList>
            <person name="Zhang X."/>
            <person name="Yuan J."/>
            <person name="Li F."/>
            <person name="Xiang J."/>
        </authorList>
    </citation>
    <scope>NUCLEOTIDE SEQUENCE [LARGE SCALE GENOMIC DNA]</scope>
    <source>
        <tissue evidence="2">Muscle</tissue>
    </source>
</reference>
<dbReference type="Proteomes" id="UP000283509">
    <property type="component" value="Unassembled WGS sequence"/>
</dbReference>
<feature type="compositionally biased region" description="Acidic residues" evidence="1">
    <location>
        <begin position="104"/>
        <end position="113"/>
    </location>
</feature>
<sequence>MPLDLHEPQPSLHRGWLFGRWGGSMTSQLPPPPPSGISSSVYHTPPTTPPCTMCHVPYSETSLPFRVKITKCVVCSQKQECYGTKHIISDTMGDEMNGGRGSDSEDSEDDLPEIDLSSATKTPVF</sequence>
<organism evidence="2 3">
    <name type="scientific">Penaeus vannamei</name>
    <name type="common">Whiteleg shrimp</name>
    <name type="synonym">Litopenaeus vannamei</name>
    <dbReference type="NCBI Taxonomy" id="6689"/>
    <lineage>
        <taxon>Eukaryota</taxon>
        <taxon>Metazoa</taxon>
        <taxon>Ecdysozoa</taxon>
        <taxon>Arthropoda</taxon>
        <taxon>Crustacea</taxon>
        <taxon>Multicrustacea</taxon>
        <taxon>Malacostraca</taxon>
        <taxon>Eumalacostraca</taxon>
        <taxon>Eucarida</taxon>
        <taxon>Decapoda</taxon>
        <taxon>Dendrobranchiata</taxon>
        <taxon>Penaeoidea</taxon>
        <taxon>Penaeidae</taxon>
        <taxon>Penaeus</taxon>
    </lineage>
</organism>
<protein>
    <submittedName>
        <fullName evidence="2">Uncharacterized protein</fullName>
    </submittedName>
</protein>
<evidence type="ECO:0000313" key="3">
    <source>
        <dbReference type="Proteomes" id="UP000283509"/>
    </source>
</evidence>
<dbReference type="EMBL" id="QCYY01000501">
    <property type="protein sequence ID" value="ROT84779.1"/>
    <property type="molecule type" value="Genomic_DNA"/>
</dbReference>
<dbReference type="AlphaFoldDB" id="A0A423U7X5"/>
<gene>
    <name evidence="2" type="ORF">C7M84_022041</name>
</gene>
<accession>A0A423U7X5</accession>
<keyword evidence="3" id="KW-1185">Reference proteome</keyword>
<reference evidence="2 3" key="2">
    <citation type="submission" date="2019-01" db="EMBL/GenBank/DDBJ databases">
        <title>The decoding of complex shrimp genome reveals the adaptation for benthos swimmer, frequently molting mechanism and breeding impact on genome.</title>
        <authorList>
            <person name="Sun Y."/>
            <person name="Gao Y."/>
            <person name="Yu Y."/>
        </authorList>
    </citation>
    <scope>NUCLEOTIDE SEQUENCE [LARGE SCALE GENOMIC DNA]</scope>
    <source>
        <tissue evidence="2">Muscle</tissue>
    </source>
</reference>
<name>A0A423U7X5_PENVA</name>
<comment type="caution">
    <text evidence="2">The sequence shown here is derived from an EMBL/GenBank/DDBJ whole genome shotgun (WGS) entry which is preliminary data.</text>
</comment>
<proteinExistence type="predicted"/>